<evidence type="ECO:0000256" key="4">
    <source>
        <dbReference type="ARBA" id="ARBA00023306"/>
    </source>
</evidence>
<dbReference type="Gene3D" id="1.10.10.10">
    <property type="entry name" value="Winged helix-like DNA-binding domain superfamily/Winged helix DNA-binding domain"/>
    <property type="match status" value="2"/>
</dbReference>
<reference evidence="5 6" key="1">
    <citation type="submission" date="2020-02" db="EMBL/GenBank/DDBJ databases">
        <title>Albibacoteraceae fam. nov., the first described family within the subdivision 4 Verrucomicrobia.</title>
        <authorList>
            <person name="Xi F."/>
        </authorList>
    </citation>
    <scope>NUCLEOTIDE SEQUENCE [LARGE SCALE GENOMIC DNA]</scope>
    <source>
        <strain evidence="5 6">CK1056</strain>
    </source>
</reference>
<name>A0A6B2M5C9_9BACT</name>
<dbReference type="InterPro" id="IPR005234">
    <property type="entry name" value="ScpB_csome_segregation"/>
</dbReference>
<dbReference type="PANTHER" id="PTHR34298:SF2">
    <property type="entry name" value="SEGREGATION AND CONDENSATION PROTEIN B"/>
    <property type="match status" value="1"/>
</dbReference>
<keyword evidence="2" id="KW-0132">Cell division</keyword>
<dbReference type="EMBL" id="JAAGNX010000003">
    <property type="protein sequence ID" value="NDV63324.1"/>
    <property type="molecule type" value="Genomic_DNA"/>
</dbReference>
<evidence type="ECO:0000256" key="1">
    <source>
        <dbReference type="ARBA" id="ARBA00022490"/>
    </source>
</evidence>
<evidence type="ECO:0000313" key="6">
    <source>
        <dbReference type="Proteomes" id="UP000478417"/>
    </source>
</evidence>
<dbReference type="GO" id="GO:0051304">
    <property type="term" value="P:chromosome separation"/>
    <property type="evidence" value="ECO:0007669"/>
    <property type="project" value="InterPro"/>
</dbReference>
<dbReference type="SUPFAM" id="SSF46785">
    <property type="entry name" value="Winged helix' DNA-binding domain"/>
    <property type="match status" value="1"/>
</dbReference>
<accession>A0A6B2M5C9</accession>
<keyword evidence="6" id="KW-1185">Reference proteome</keyword>
<protein>
    <submittedName>
        <fullName evidence="5">SMC-Scp complex subunit ScpB</fullName>
    </submittedName>
</protein>
<keyword evidence="4" id="KW-0131">Cell cycle</keyword>
<dbReference type="PANTHER" id="PTHR34298">
    <property type="entry name" value="SEGREGATION AND CONDENSATION PROTEIN B"/>
    <property type="match status" value="1"/>
</dbReference>
<dbReference type="InterPro" id="IPR036390">
    <property type="entry name" value="WH_DNA-bd_sf"/>
</dbReference>
<dbReference type="Pfam" id="PF04079">
    <property type="entry name" value="SMC_ScpB"/>
    <property type="match status" value="1"/>
</dbReference>
<evidence type="ECO:0000256" key="3">
    <source>
        <dbReference type="ARBA" id="ARBA00022829"/>
    </source>
</evidence>
<dbReference type="AlphaFoldDB" id="A0A6B2M5C9"/>
<dbReference type="InterPro" id="IPR036388">
    <property type="entry name" value="WH-like_DNA-bd_sf"/>
</dbReference>
<dbReference type="NCBIfam" id="TIGR00281">
    <property type="entry name" value="SMC-Scp complex subunit ScpB"/>
    <property type="match status" value="1"/>
</dbReference>
<sequence>MRDLLDQVPSLLTSAQIRDAMDSIADDLKESDEVFRLREGPNGYRLAVSPRYADWVRLLRDEPRPQRLSPAAMETLAIVAYRQPVTRSEIEAIRGVSADSALNKLMERELVFVIGRAELPGRPLQYGTTDGFLEFCGLKSLEELPSSDVLSPNQITEWIRSATMPEEQISDKEMGLAEVEQE</sequence>
<comment type="caution">
    <text evidence="5">The sequence shown here is derived from an EMBL/GenBank/DDBJ whole genome shotgun (WGS) entry which is preliminary data.</text>
</comment>
<keyword evidence="1" id="KW-0963">Cytoplasm</keyword>
<dbReference type="Proteomes" id="UP000478417">
    <property type="component" value="Unassembled WGS sequence"/>
</dbReference>
<organism evidence="5 6">
    <name type="scientific">Oceanipulchritudo coccoides</name>
    <dbReference type="NCBI Taxonomy" id="2706888"/>
    <lineage>
        <taxon>Bacteria</taxon>
        <taxon>Pseudomonadati</taxon>
        <taxon>Verrucomicrobiota</taxon>
        <taxon>Opitutia</taxon>
        <taxon>Puniceicoccales</taxon>
        <taxon>Oceanipulchritudinaceae</taxon>
        <taxon>Oceanipulchritudo</taxon>
    </lineage>
</organism>
<gene>
    <name evidence="5" type="primary">scpB</name>
    <name evidence="5" type="ORF">G0Q06_12735</name>
</gene>
<dbReference type="GO" id="GO:0051301">
    <property type="term" value="P:cell division"/>
    <property type="evidence" value="ECO:0007669"/>
    <property type="project" value="UniProtKB-KW"/>
</dbReference>
<proteinExistence type="predicted"/>
<evidence type="ECO:0000256" key="2">
    <source>
        <dbReference type="ARBA" id="ARBA00022618"/>
    </source>
</evidence>
<evidence type="ECO:0000313" key="5">
    <source>
        <dbReference type="EMBL" id="NDV63324.1"/>
    </source>
</evidence>
<keyword evidence="3" id="KW-0159">Chromosome partition</keyword>